<reference evidence="4 5" key="1">
    <citation type="journal article" date="2022" name="Nat. Genet.">
        <title>Improved pea reference genome and pan-genome highlight genomic features and evolutionary characteristics.</title>
        <authorList>
            <person name="Yang T."/>
            <person name="Liu R."/>
            <person name="Luo Y."/>
            <person name="Hu S."/>
            <person name="Wang D."/>
            <person name="Wang C."/>
            <person name="Pandey M.K."/>
            <person name="Ge S."/>
            <person name="Xu Q."/>
            <person name="Li N."/>
            <person name="Li G."/>
            <person name="Huang Y."/>
            <person name="Saxena R.K."/>
            <person name="Ji Y."/>
            <person name="Li M."/>
            <person name="Yan X."/>
            <person name="He Y."/>
            <person name="Liu Y."/>
            <person name="Wang X."/>
            <person name="Xiang C."/>
            <person name="Varshney R.K."/>
            <person name="Ding H."/>
            <person name="Gao S."/>
            <person name="Zong X."/>
        </authorList>
    </citation>
    <scope>NUCLEOTIDE SEQUENCE [LARGE SCALE GENOMIC DNA]</scope>
    <source>
        <strain evidence="4 5">cv. Zhongwan 6</strain>
    </source>
</reference>
<gene>
    <name evidence="4" type="ORF">KIW84_014742</name>
</gene>
<protein>
    <recommendedName>
        <fullName evidence="3">Hydrophobic seed protein domain-containing protein</fullName>
    </recommendedName>
</protein>
<name>A0A9D5BNF9_PEA</name>
<feature type="domain" description="Hydrophobic seed protein" evidence="3">
    <location>
        <begin position="87"/>
        <end position="165"/>
    </location>
</feature>
<proteinExistence type="inferred from homology"/>
<dbReference type="Gene3D" id="1.10.110.10">
    <property type="entry name" value="Plant lipid-transfer and hydrophobic proteins"/>
    <property type="match status" value="1"/>
</dbReference>
<comment type="similarity">
    <text evidence="1">Belongs to the plant LTP family. PEARLI1 subfamily.</text>
</comment>
<organism evidence="4 5">
    <name type="scientific">Pisum sativum</name>
    <name type="common">Garden pea</name>
    <name type="synonym">Lathyrus oleraceus</name>
    <dbReference type="NCBI Taxonomy" id="3888"/>
    <lineage>
        <taxon>Eukaryota</taxon>
        <taxon>Viridiplantae</taxon>
        <taxon>Streptophyta</taxon>
        <taxon>Embryophyta</taxon>
        <taxon>Tracheophyta</taxon>
        <taxon>Spermatophyta</taxon>
        <taxon>Magnoliopsida</taxon>
        <taxon>eudicotyledons</taxon>
        <taxon>Gunneridae</taxon>
        <taxon>Pentapetalae</taxon>
        <taxon>rosids</taxon>
        <taxon>fabids</taxon>
        <taxon>Fabales</taxon>
        <taxon>Fabaceae</taxon>
        <taxon>Papilionoideae</taxon>
        <taxon>50 kb inversion clade</taxon>
        <taxon>NPAAA clade</taxon>
        <taxon>Hologalegina</taxon>
        <taxon>IRL clade</taxon>
        <taxon>Fabeae</taxon>
        <taxon>Lathyrus</taxon>
    </lineage>
</organism>
<dbReference type="AlphaFoldDB" id="A0A9D5BNF9"/>
<dbReference type="Pfam" id="PF14547">
    <property type="entry name" value="Hydrophob_seed"/>
    <property type="match status" value="1"/>
</dbReference>
<evidence type="ECO:0000259" key="3">
    <source>
        <dbReference type="Pfam" id="PF14547"/>
    </source>
</evidence>
<accession>A0A9D5BNF9</accession>
<evidence type="ECO:0000313" key="5">
    <source>
        <dbReference type="Proteomes" id="UP001058974"/>
    </source>
</evidence>
<comment type="caution">
    <text evidence="4">The sequence shown here is derived from an EMBL/GenBank/DDBJ whole genome shotgun (WGS) entry which is preliminary data.</text>
</comment>
<keyword evidence="2" id="KW-0472">Membrane</keyword>
<dbReference type="SUPFAM" id="SSF47699">
    <property type="entry name" value="Bifunctional inhibitor/lipid-transfer protein/seed storage 2S albumin"/>
    <property type="match status" value="1"/>
</dbReference>
<keyword evidence="2" id="KW-0812">Transmembrane</keyword>
<evidence type="ECO:0000256" key="2">
    <source>
        <dbReference type="SAM" id="Phobius"/>
    </source>
</evidence>
<dbReference type="PANTHER" id="PTHR31731">
    <property type="match status" value="1"/>
</dbReference>
<evidence type="ECO:0000256" key="1">
    <source>
        <dbReference type="ARBA" id="ARBA00008965"/>
    </source>
</evidence>
<feature type="transmembrane region" description="Helical" evidence="2">
    <location>
        <begin position="54"/>
        <end position="73"/>
    </location>
</feature>
<dbReference type="InterPro" id="IPR051636">
    <property type="entry name" value="Plant_LTP/defense-related"/>
</dbReference>
<dbReference type="InterPro" id="IPR036312">
    <property type="entry name" value="Bifun_inhib/LTP/seed_sf"/>
</dbReference>
<dbReference type="InterPro" id="IPR027923">
    <property type="entry name" value="Hydrophob_seed_dom"/>
</dbReference>
<keyword evidence="2" id="KW-1133">Transmembrane helix</keyword>
<dbReference type="CDD" id="cd01958">
    <property type="entry name" value="HPS_like"/>
    <property type="match status" value="1"/>
</dbReference>
<evidence type="ECO:0000313" key="4">
    <source>
        <dbReference type="EMBL" id="KAI5447007.1"/>
    </source>
</evidence>
<dbReference type="Proteomes" id="UP001058974">
    <property type="component" value="Chromosome 1"/>
</dbReference>
<dbReference type="Gramene" id="Psat01G0474200-T1">
    <property type="protein sequence ID" value="KAI5447007.1"/>
    <property type="gene ID" value="KIW84_014742"/>
</dbReference>
<sequence>MIRMDKPCLPFNLPIKYALWTLQSHSSTTREITYNSPILHYSIHTYFFKMGSKGVATITILILSIIIFFFTNLSSAQAPPAASPPPSNCPNLRVCISLLQNLLGIVVSPLQSKPCCSLIANLVDLDAALCLCTAIKLTVLGINPNIPLNIALVVCGRNTSINFVCS</sequence>
<dbReference type="EMBL" id="JAMSHJ010000001">
    <property type="protein sequence ID" value="KAI5447007.1"/>
    <property type="molecule type" value="Genomic_DNA"/>
</dbReference>
<keyword evidence="5" id="KW-1185">Reference proteome</keyword>